<keyword evidence="2" id="KW-1133">Transmembrane helix</keyword>
<dbReference type="AlphaFoldDB" id="A0A0E9NGS7"/>
<gene>
    <name evidence="3" type="ORF">G7K_2786-t1</name>
</gene>
<keyword evidence="2" id="KW-0472">Membrane</keyword>
<feature type="region of interest" description="Disordered" evidence="1">
    <location>
        <begin position="144"/>
        <end position="171"/>
    </location>
</feature>
<reference evidence="3 4" key="2">
    <citation type="journal article" date="2014" name="J. Gen. Appl. Microbiol.">
        <title>The early diverging ascomycetous budding yeast Saitoella complicata has three histone deacetylases belonging to the Clr6, Hos2, and Rpd3 lineages.</title>
        <authorList>
            <person name="Nishida H."/>
            <person name="Matsumoto T."/>
            <person name="Kondo S."/>
            <person name="Hamamoto M."/>
            <person name="Yoshikawa H."/>
        </authorList>
    </citation>
    <scope>NUCLEOTIDE SEQUENCE [LARGE SCALE GENOMIC DNA]</scope>
    <source>
        <strain evidence="3 4">NRRL Y-17804</strain>
    </source>
</reference>
<feature type="compositionally biased region" description="Low complexity" evidence="1">
    <location>
        <begin position="211"/>
        <end position="227"/>
    </location>
</feature>
<proteinExistence type="predicted"/>
<evidence type="ECO:0008006" key="5">
    <source>
        <dbReference type="Google" id="ProtNLM"/>
    </source>
</evidence>
<feature type="compositionally biased region" description="Basic and acidic residues" evidence="1">
    <location>
        <begin position="228"/>
        <end position="246"/>
    </location>
</feature>
<evidence type="ECO:0000256" key="2">
    <source>
        <dbReference type="SAM" id="Phobius"/>
    </source>
</evidence>
<reference evidence="3 4" key="3">
    <citation type="journal article" date="2015" name="Genome Announc.">
        <title>Draft Genome Sequence of the Archiascomycetous Yeast Saitoella complicata.</title>
        <authorList>
            <person name="Yamauchi K."/>
            <person name="Kondo S."/>
            <person name="Hamamoto M."/>
            <person name="Takahashi Y."/>
            <person name="Ogura Y."/>
            <person name="Hayashi T."/>
            <person name="Nishida H."/>
        </authorList>
    </citation>
    <scope>NUCLEOTIDE SEQUENCE [LARGE SCALE GENOMIC DNA]</scope>
    <source>
        <strain evidence="3 4">NRRL Y-17804</strain>
    </source>
</reference>
<keyword evidence="4" id="KW-1185">Reference proteome</keyword>
<evidence type="ECO:0000313" key="4">
    <source>
        <dbReference type="Proteomes" id="UP000033140"/>
    </source>
</evidence>
<feature type="compositionally biased region" description="Polar residues" evidence="1">
    <location>
        <begin position="368"/>
        <end position="378"/>
    </location>
</feature>
<accession>A0A0E9NGS7</accession>
<reference evidence="3 4" key="1">
    <citation type="journal article" date="2011" name="J. Gen. Appl. Microbiol.">
        <title>Draft genome sequencing of the enigmatic yeast Saitoella complicata.</title>
        <authorList>
            <person name="Nishida H."/>
            <person name="Hamamoto M."/>
            <person name="Sugiyama J."/>
        </authorList>
    </citation>
    <scope>NUCLEOTIDE SEQUENCE [LARGE SCALE GENOMIC DNA]</scope>
    <source>
        <strain evidence="3 4">NRRL Y-17804</strain>
    </source>
</reference>
<feature type="region of interest" description="Disordered" evidence="1">
    <location>
        <begin position="314"/>
        <end position="378"/>
    </location>
</feature>
<evidence type="ECO:0000256" key="1">
    <source>
        <dbReference type="SAM" id="MobiDB-lite"/>
    </source>
</evidence>
<comment type="caution">
    <text evidence="3">The sequence shown here is derived from an EMBL/GenBank/DDBJ whole genome shotgun (WGS) entry which is preliminary data.</text>
</comment>
<feature type="transmembrane region" description="Helical" evidence="2">
    <location>
        <begin position="47"/>
        <end position="71"/>
    </location>
</feature>
<feature type="compositionally biased region" description="Basic residues" evidence="1">
    <location>
        <begin position="353"/>
        <end position="362"/>
    </location>
</feature>
<protein>
    <recommendedName>
        <fullName evidence="5">Transmembrane protein</fullName>
    </recommendedName>
</protein>
<keyword evidence="2" id="KW-0812">Transmembrane</keyword>
<dbReference type="Proteomes" id="UP000033140">
    <property type="component" value="Unassembled WGS sequence"/>
</dbReference>
<sequence>MAIRDTQTLAAAAGSASSTDTMLTEVSITDGGSAEIVSTGTTLLPQVLMPIVVACAVVAVFGTALVVWLLVRRRQRRIMQHSISAYGEKPMLEAFNFPGPTSPHRSSWQTARTWRASQALRIPSVLSPLSTNFPVSPGYTRVKHQSTLLPSPPISPMTVSTSRISSSPPPLYSKLEGHGPERVMKAKATMQHYTPTRPRTPEVRNLMEVVSSTASDSSTSSRTTDGSRTLKDTDEKVWWKAEETKTPVKKPQPPPPRRKLVPRPLVPKIQVTRASVIPVAFRESVLQRAGELEVMKTHMEKLEKEFVEEMAAATVDSPTRPWRHSVRSSGTSQTSKVRKTAAGIDDRKESSDKKHKITKKRGQPIEKTPNQSNHNNAP</sequence>
<dbReference type="EMBL" id="BACD03000016">
    <property type="protein sequence ID" value="GAO48615.1"/>
    <property type="molecule type" value="Genomic_DNA"/>
</dbReference>
<name>A0A0E9NGS7_SAICN</name>
<organism evidence="3 4">
    <name type="scientific">Saitoella complicata (strain BCRC 22490 / CBS 7301 / JCM 7358 / NBRC 10748 / NRRL Y-17804)</name>
    <dbReference type="NCBI Taxonomy" id="698492"/>
    <lineage>
        <taxon>Eukaryota</taxon>
        <taxon>Fungi</taxon>
        <taxon>Dikarya</taxon>
        <taxon>Ascomycota</taxon>
        <taxon>Taphrinomycotina</taxon>
        <taxon>Taphrinomycotina incertae sedis</taxon>
        <taxon>Saitoella</taxon>
    </lineage>
</organism>
<evidence type="ECO:0000313" key="3">
    <source>
        <dbReference type="EMBL" id="GAO48615.1"/>
    </source>
</evidence>
<feature type="compositionally biased region" description="Polar residues" evidence="1">
    <location>
        <begin position="157"/>
        <end position="166"/>
    </location>
</feature>
<feature type="region of interest" description="Disordered" evidence="1">
    <location>
        <begin position="209"/>
        <end position="261"/>
    </location>
</feature>